<name>A0A1F5YX19_9BACT</name>
<dbReference type="GO" id="GO:0000271">
    <property type="term" value="P:polysaccharide biosynthetic process"/>
    <property type="evidence" value="ECO:0007669"/>
    <property type="project" value="TreeGrafter"/>
</dbReference>
<keyword evidence="1" id="KW-0663">Pyridoxal phosphate</keyword>
<dbReference type="Pfam" id="PF01041">
    <property type="entry name" value="DegT_DnrJ_EryC1"/>
    <property type="match status" value="1"/>
</dbReference>
<reference evidence="2 3" key="1">
    <citation type="journal article" date="2016" name="Nat. Commun.">
        <title>Thousands of microbial genomes shed light on interconnected biogeochemical processes in an aquifer system.</title>
        <authorList>
            <person name="Anantharaman K."/>
            <person name="Brown C.T."/>
            <person name="Hug L.A."/>
            <person name="Sharon I."/>
            <person name="Castelle C.J."/>
            <person name="Probst A.J."/>
            <person name="Thomas B.C."/>
            <person name="Singh A."/>
            <person name="Wilkins M.J."/>
            <person name="Karaoz U."/>
            <person name="Brodie E.L."/>
            <person name="Williams K.H."/>
            <person name="Hubbard S.S."/>
            <person name="Banfield J.F."/>
        </authorList>
    </citation>
    <scope>NUCLEOTIDE SEQUENCE [LARGE SCALE GENOMIC DNA]</scope>
</reference>
<dbReference type="Proteomes" id="UP000179129">
    <property type="component" value="Unassembled WGS sequence"/>
</dbReference>
<dbReference type="EMBL" id="MFIX01000101">
    <property type="protein sequence ID" value="OGG04675.1"/>
    <property type="molecule type" value="Genomic_DNA"/>
</dbReference>
<dbReference type="InterPro" id="IPR000653">
    <property type="entry name" value="DegT/StrS_aminotransferase"/>
</dbReference>
<dbReference type="CDD" id="cd00616">
    <property type="entry name" value="AHBA_syn"/>
    <property type="match status" value="1"/>
</dbReference>
<gene>
    <name evidence="2" type="ORF">A3F83_12170</name>
</gene>
<dbReference type="GO" id="GO:0030170">
    <property type="term" value="F:pyridoxal phosphate binding"/>
    <property type="evidence" value="ECO:0007669"/>
    <property type="project" value="TreeGrafter"/>
</dbReference>
<dbReference type="AlphaFoldDB" id="A0A1F5YX19"/>
<dbReference type="SUPFAM" id="SSF53383">
    <property type="entry name" value="PLP-dependent transferases"/>
    <property type="match status" value="1"/>
</dbReference>
<dbReference type="InterPro" id="IPR015422">
    <property type="entry name" value="PyrdxlP-dep_Trfase_small"/>
</dbReference>
<evidence type="ECO:0000256" key="1">
    <source>
        <dbReference type="RuleBase" id="RU004508"/>
    </source>
</evidence>
<dbReference type="Gene3D" id="3.40.640.10">
    <property type="entry name" value="Type I PLP-dependent aspartate aminotransferase-like (Major domain)"/>
    <property type="match status" value="1"/>
</dbReference>
<evidence type="ECO:0000313" key="2">
    <source>
        <dbReference type="EMBL" id="OGG04675.1"/>
    </source>
</evidence>
<evidence type="ECO:0008006" key="4">
    <source>
        <dbReference type="Google" id="ProtNLM"/>
    </source>
</evidence>
<dbReference type="Gene3D" id="3.90.1150.10">
    <property type="entry name" value="Aspartate Aminotransferase, domain 1"/>
    <property type="match status" value="1"/>
</dbReference>
<accession>A0A1F5YX19</accession>
<comment type="similarity">
    <text evidence="1">Belongs to the DegT/DnrJ/EryC1 family.</text>
</comment>
<dbReference type="GO" id="GO:0008483">
    <property type="term" value="F:transaminase activity"/>
    <property type="evidence" value="ECO:0007669"/>
    <property type="project" value="TreeGrafter"/>
</dbReference>
<dbReference type="InterPro" id="IPR015421">
    <property type="entry name" value="PyrdxlP-dep_Trfase_major"/>
</dbReference>
<evidence type="ECO:0000313" key="3">
    <source>
        <dbReference type="Proteomes" id="UP000179129"/>
    </source>
</evidence>
<comment type="caution">
    <text evidence="2">The sequence shown here is derived from an EMBL/GenBank/DDBJ whole genome shotgun (WGS) entry which is preliminary data.</text>
</comment>
<sequence length="416" mass="45067">MEKLALHGGEPACSTKIDPTSHRPLRFGAGEKDALLRVVDSGALCRTFGSEALSLEREFAEYFGSGYAVASSSGTAAIHTALAAVGVGWQDEVITSPITDMGSITGIIKQGARPVFADVDPCAFNMTPETIEAAITARTRAILVVHLAGLACDMERICEIAAGRGVAVVEDVAQSWLAGYKGRLAGTFGQIGCFSYNGYKHISTGDGGMCVTEDPELARRMRLFVDKAYDRSKSVRNPEVFGMNYRMTELQAAVGRVQLRKLANIIARRRKIAASFFAALEKTPGLLLPAVPEGSAHSWWYLVLRADRQRIKTSTAELTEALAAEGVPAWTGYCGGLPVYLYDCFQDDSKAFYRMAPLLPGGAGSLAGLYPRGLCPVAEELLGEMIIVAMSEFYNEREVREMAQGIDKVFCWYSRV</sequence>
<dbReference type="InterPro" id="IPR015424">
    <property type="entry name" value="PyrdxlP-dep_Trfase"/>
</dbReference>
<dbReference type="STRING" id="1817867.A3F83_12170"/>
<dbReference type="PANTHER" id="PTHR30244">
    <property type="entry name" value="TRANSAMINASE"/>
    <property type="match status" value="1"/>
</dbReference>
<organism evidence="2 3">
    <name type="scientific">Candidatus Glassbacteria bacterium RIFCSPLOWO2_12_FULL_58_11</name>
    <dbReference type="NCBI Taxonomy" id="1817867"/>
    <lineage>
        <taxon>Bacteria</taxon>
        <taxon>Candidatus Glassiibacteriota</taxon>
    </lineage>
</organism>
<dbReference type="PANTHER" id="PTHR30244:SF34">
    <property type="entry name" value="DTDP-4-AMINO-4,6-DIDEOXYGALACTOSE TRANSAMINASE"/>
    <property type="match status" value="1"/>
</dbReference>
<protein>
    <recommendedName>
        <fullName evidence="4">Glutamine--scyllo-inositol aminotransferase</fullName>
    </recommendedName>
</protein>
<proteinExistence type="inferred from homology"/>